<dbReference type="AlphaFoldDB" id="D3BHV7"/>
<dbReference type="Proteomes" id="UP000001396">
    <property type="component" value="Unassembled WGS sequence"/>
</dbReference>
<dbReference type="GO" id="GO:0005739">
    <property type="term" value="C:mitochondrion"/>
    <property type="evidence" value="ECO:0007669"/>
    <property type="project" value="UniProtKB-SubCell"/>
</dbReference>
<comment type="subcellular location">
    <subcellularLocation>
        <location evidence="1">Mitochondrion</location>
    </subcellularLocation>
</comment>
<accession>D3BHV7</accession>
<protein>
    <recommendedName>
        <fullName evidence="4">Small ribosomal subunit protein mS41</fullName>
    </recommendedName>
</protein>
<evidence type="ECO:0000313" key="7">
    <source>
        <dbReference type="Proteomes" id="UP000001396"/>
    </source>
</evidence>
<sequence>MLSRSLVNCLNRSIVRSNLCGFSRSYSTATAEHESQDIVTSFKSSSEIFGRPFPNADSVRPSSIEDLVIEYVDPFKRESEAETYFRFTEPRDGYTVEKFLKKIGRGCDAHVEHFPTWEDLMNASSNKMKHVNQIPVQNRRWILHWVEQWKQGRNPVLISKSKSVAKKNLKKGT</sequence>
<comment type="similarity">
    <text evidence="2">Belongs to the mitochondrion-specific ribosomal protein mS41 family.</text>
</comment>
<evidence type="ECO:0000256" key="1">
    <source>
        <dbReference type="ARBA" id="ARBA00004173"/>
    </source>
</evidence>
<dbReference type="RefSeq" id="XP_020430981.1">
    <property type="nucleotide sequence ID" value="XM_020579142.1"/>
</dbReference>
<dbReference type="InterPro" id="IPR039603">
    <property type="entry name" value="Ribosomal_mS41"/>
</dbReference>
<dbReference type="PANTHER" id="PTHR28235">
    <property type="entry name" value="PROTEIN FYV4, MITOCHONDRIAL"/>
    <property type="match status" value="1"/>
</dbReference>
<dbReference type="Pfam" id="PF09597">
    <property type="entry name" value="SAM_Ribosomal_mS41"/>
    <property type="match status" value="1"/>
</dbReference>
<evidence type="ECO:0000256" key="3">
    <source>
        <dbReference type="ARBA" id="ARBA00023128"/>
    </source>
</evidence>
<feature type="domain" description="Small ribosomal subunit protein mS41 SAM" evidence="5">
    <location>
        <begin position="96"/>
        <end position="152"/>
    </location>
</feature>
<reference evidence="6 7" key="1">
    <citation type="journal article" date="2011" name="Genome Res.">
        <title>Phylogeny-wide analysis of social amoeba genomes highlights ancient origins for complex intercellular communication.</title>
        <authorList>
            <person name="Heidel A.J."/>
            <person name="Lawal H.M."/>
            <person name="Felder M."/>
            <person name="Schilde C."/>
            <person name="Helps N.R."/>
            <person name="Tunggal B."/>
            <person name="Rivero F."/>
            <person name="John U."/>
            <person name="Schleicher M."/>
            <person name="Eichinger L."/>
            <person name="Platzer M."/>
            <person name="Noegel A.A."/>
            <person name="Schaap P."/>
            <person name="Gloeckner G."/>
        </authorList>
    </citation>
    <scope>NUCLEOTIDE SEQUENCE [LARGE SCALE GENOMIC DNA]</scope>
    <source>
        <strain evidence="7">ATCC 26659 / Pp 5 / PN500</strain>
    </source>
</reference>
<name>D3BHV7_HETP5</name>
<evidence type="ECO:0000256" key="2">
    <source>
        <dbReference type="ARBA" id="ARBA00010492"/>
    </source>
</evidence>
<dbReference type="InterPro" id="IPR019083">
    <property type="entry name" value="SAM_Ribosomal_mS41"/>
</dbReference>
<dbReference type="InParanoid" id="D3BHV7"/>
<organism evidence="6 7">
    <name type="scientific">Heterostelium pallidum (strain ATCC 26659 / Pp 5 / PN500)</name>
    <name type="common">Cellular slime mold</name>
    <name type="synonym">Polysphondylium pallidum</name>
    <dbReference type="NCBI Taxonomy" id="670386"/>
    <lineage>
        <taxon>Eukaryota</taxon>
        <taxon>Amoebozoa</taxon>
        <taxon>Evosea</taxon>
        <taxon>Eumycetozoa</taxon>
        <taxon>Dictyostelia</taxon>
        <taxon>Acytosteliales</taxon>
        <taxon>Acytosteliaceae</taxon>
        <taxon>Heterostelium</taxon>
    </lineage>
</organism>
<dbReference type="SMART" id="SM01238">
    <property type="entry name" value="IGR"/>
    <property type="match status" value="1"/>
</dbReference>
<evidence type="ECO:0000313" key="6">
    <source>
        <dbReference type="EMBL" id="EFA78857.1"/>
    </source>
</evidence>
<dbReference type="GeneID" id="31363805"/>
<gene>
    <name evidence="6" type="ORF">PPL_08325</name>
</gene>
<evidence type="ECO:0000259" key="5">
    <source>
        <dbReference type="SMART" id="SM01238"/>
    </source>
</evidence>
<dbReference type="FunCoup" id="D3BHV7">
    <property type="interactions" value="198"/>
</dbReference>
<keyword evidence="7" id="KW-1185">Reference proteome</keyword>
<dbReference type="EMBL" id="ADBJ01000037">
    <property type="protein sequence ID" value="EFA78857.1"/>
    <property type="molecule type" value="Genomic_DNA"/>
</dbReference>
<comment type="caution">
    <text evidence="6">The sequence shown here is derived from an EMBL/GenBank/DDBJ whole genome shotgun (WGS) entry which is preliminary data.</text>
</comment>
<evidence type="ECO:0000256" key="4">
    <source>
        <dbReference type="ARBA" id="ARBA00035129"/>
    </source>
</evidence>
<keyword evidence="3" id="KW-0496">Mitochondrion</keyword>
<dbReference type="PANTHER" id="PTHR28235:SF1">
    <property type="entry name" value="SMALL RIBOSOMAL SUBUNIT PROTEIN MS41"/>
    <property type="match status" value="1"/>
</dbReference>
<dbReference type="STRING" id="670386.D3BHV7"/>
<proteinExistence type="inferred from homology"/>